<dbReference type="PROSITE" id="PS00028">
    <property type="entry name" value="ZINC_FINGER_C2H2_1"/>
    <property type="match status" value="1"/>
</dbReference>
<keyword evidence="2" id="KW-0479">Metal-binding</keyword>
<dbReference type="SUPFAM" id="SSF57667">
    <property type="entry name" value="beta-beta-alpha zinc fingers"/>
    <property type="match status" value="1"/>
</dbReference>
<gene>
    <name evidence="6" type="ORF">GH714_025119</name>
</gene>
<protein>
    <submittedName>
        <fullName evidence="6">Uncharacterized protein</fullName>
    </submittedName>
</protein>
<dbReference type="GO" id="GO:0005634">
    <property type="term" value="C:nucleus"/>
    <property type="evidence" value="ECO:0007669"/>
    <property type="project" value="UniProtKB-SubCell"/>
</dbReference>
<proteinExistence type="predicted"/>
<evidence type="ECO:0000256" key="2">
    <source>
        <dbReference type="ARBA" id="ARBA00022723"/>
    </source>
</evidence>
<dbReference type="Gene3D" id="3.30.160.60">
    <property type="entry name" value="Classic Zinc Finger"/>
    <property type="match status" value="1"/>
</dbReference>
<comment type="subcellular location">
    <subcellularLocation>
        <location evidence="1">Nucleus</location>
    </subcellularLocation>
</comment>
<dbReference type="Proteomes" id="UP000467840">
    <property type="component" value="Chromosome 4"/>
</dbReference>
<evidence type="ECO:0000256" key="4">
    <source>
        <dbReference type="ARBA" id="ARBA00022833"/>
    </source>
</evidence>
<keyword evidence="3" id="KW-0863">Zinc-finger</keyword>
<dbReference type="FunFam" id="3.30.160.60:FF:001366">
    <property type="entry name" value="Zinc finger protein 2"/>
    <property type="match status" value="1"/>
</dbReference>
<keyword evidence="4" id="KW-0862">Zinc</keyword>
<dbReference type="PROSITE" id="PS50157">
    <property type="entry name" value="ZINC_FINGER_C2H2_2"/>
    <property type="match status" value="1"/>
</dbReference>
<keyword evidence="7" id="KW-1185">Reference proteome</keyword>
<dbReference type="GO" id="GO:0009788">
    <property type="term" value="P:negative regulation of abscisic acid-activated signaling pathway"/>
    <property type="evidence" value="ECO:0007669"/>
    <property type="project" value="InterPro"/>
</dbReference>
<sequence>MEPPRSEVCLSETSSIVSVSNAPSIPSLKVSMDSPKEAKQLEEEEDDDEEEEERDQKHQEDTSHDLVLDLSLSGKDSKPKLNLINSFDMESSQKSSLDTPQGNETEPRIFSCNYCQRKFYSSQALGGHQNAHKRERTLAKRGQRISAGSFGLGHHPNSHLNRYSSMASLPLHGSLNRSLGIQVHSMIHKPTFVPFSTIGSSNIYGQNGWSRQPIDQQPAVGRLASDSFHTGTNMGSFPSNGVARFEIAEKFSPAGERIGGYWCDAGVNHLKTKQEDLQKLDLSLKL</sequence>
<evidence type="ECO:0000256" key="3">
    <source>
        <dbReference type="ARBA" id="ARBA00022771"/>
    </source>
</evidence>
<dbReference type="InterPro" id="IPR013087">
    <property type="entry name" value="Znf_C2H2_type"/>
</dbReference>
<dbReference type="AlphaFoldDB" id="A0A6A6LKH4"/>
<comment type="caution">
    <text evidence="6">The sequence shown here is derived from an EMBL/GenBank/DDBJ whole genome shotgun (WGS) entry which is preliminary data.</text>
</comment>
<accession>A0A6A6LKH4</accession>
<dbReference type="InterPro" id="IPR044246">
    <property type="entry name" value="ZFP3-like"/>
</dbReference>
<evidence type="ECO:0000256" key="5">
    <source>
        <dbReference type="ARBA" id="ARBA00023242"/>
    </source>
</evidence>
<dbReference type="InterPro" id="IPR036236">
    <property type="entry name" value="Znf_C2H2_sf"/>
</dbReference>
<dbReference type="PANTHER" id="PTHR47287:SF15">
    <property type="entry name" value="ZINC FINGER PROTEIN 3-LIKE"/>
    <property type="match status" value="1"/>
</dbReference>
<evidence type="ECO:0000313" key="7">
    <source>
        <dbReference type="Proteomes" id="UP000467840"/>
    </source>
</evidence>
<keyword evidence="5" id="KW-0539">Nucleus</keyword>
<dbReference type="PANTHER" id="PTHR47287">
    <property type="entry name" value="C2H2 AND C2HC ZINC FINGERS SUPERFAMILY PROTEIN"/>
    <property type="match status" value="1"/>
</dbReference>
<evidence type="ECO:0000313" key="6">
    <source>
        <dbReference type="EMBL" id="KAF2301494.1"/>
    </source>
</evidence>
<dbReference type="OrthoDB" id="1933825at2759"/>
<evidence type="ECO:0000256" key="1">
    <source>
        <dbReference type="ARBA" id="ARBA00004123"/>
    </source>
</evidence>
<dbReference type="EMBL" id="JAAGAX010000010">
    <property type="protein sequence ID" value="KAF2301494.1"/>
    <property type="molecule type" value="Genomic_DNA"/>
</dbReference>
<name>A0A6A6LKH4_HEVBR</name>
<reference evidence="6 7" key="1">
    <citation type="journal article" date="2020" name="Mol. Plant">
        <title>The Chromosome-Based Rubber Tree Genome Provides New Insights into Spurge Genome Evolution and Rubber Biosynthesis.</title>
        <authorList>
            <person name="Liu J."/>
            <person name="Shi C."/>
            <person name="Shi C.C."/>
            <person name="Li W."/>
            <person name="Zhang Q.J."/>
            <person name="Zhang Y."/>
            <person name="Li K."/>
            <person name="Lu H.F."/>
            <person name="Shi C."/>
            <person name="Zhu S.T."/>
            <person name="Xiao Z.Y."/>
            <person name="Nan H."/>
            <person name="Yue Y."/>
            <person name="Zhu X.G."/>
            <person name="Wu Y."/>
            <person name="Hong X.N."/>
            <person name="Fan G.Y."/>
            <person name="Tong Y."/>
            <person name="Zhang D."/>
            <person name="Mao C.L."/>
            <person name="Liu Y.L."/>
            <person name="Hao S.J."/>
            <person name="Liu W.Q."/>
            <person name="Lv M.Q."/>
            <person name="Zhang H.B."/>
            <person name="Liu Y."/>
            <person name="Hu-Tang G.R."/>
            <person name="Wang J.P."/>
            <person name="Wang J.H."/>
            <person name="Sun Y.H."/>
            <person name="Ni S.B."/>
            <person name="Chen W.B."/>
            <person name="Zhang X.C."/>
            <person name="Jiao Y.N."/>
            <person name="Eichler E.E."/>
            <person name="Li G.H."/>
            <person name="Liu X."/>
            <person name="Gao L.Z."/>
        </authorList>
    </citation>
    <scope>NUCLEOTIDE SEQUENCE [LARGE SCALE GENOMIC DNA]</scope>
    <source>
        <strain evidence="7">cv. GT1</strain>
        <tissue evidence="6">Leaf</tissue>
    </source>
</reference>
<dbReference type="GO" id="GO:0008270">
    <property type="term" value="F:zinc ion binding"/>
    <property type="evidence" value="ECO:0007669"/>
    <property type="project" value="UniProtKB-KW"/>
</dbReference>
<organism evidence="6 7">
    <name type="scientific">Hevea brasiliensis</name>
    <name type="common">Para rubber tree</name>
    <name type="synonym">Siphonia brasiliensis</name>
    <dbReference type="NCBI Taxonomy" id="3981"/>
    <lineage>
        <taxon>Eukaryota</taxon>
        <taxon>Viridiplantae</taxon>
        <taxon>Streptophyta</taxon>
        <taxon>Embryophyta</taxon>
        <taxon>Tracheophyta</taxon>
        <taxon>Spermatophyta</taxon>
        <taxon>Magnoliopsida</taxon>
        <taxon>eudicotyledons</taxon>
        <taxon>Gunneridae</taxon>
        <taxon>Pentapetalae</taxon>
        <taxon>rosids</taxon>
        <taxon>fabids</taxon>
        <taxon>Malpighiales</taxon>
        <taxon>Euphorbiaceae</taxon>
        <taxon>Crotonoideae</taxon>
        <taxon>Micrandreae</taxon>
        <taxon>Hevea</taxon>
    </lineage>
</organism>